<evidence type="ECO:0000256" key="1">
    <source>
        <dbReference type="SAM" id="MobiDB-lite"/>
    </source>
</evidence>
<dbReference type="OrthoDB" id="10013407at2759"/>
<reference evidence="4" key="1">
    <citation type="journal article" date="2018" name="Nat. Microbiol.">
        <title>Leveraging single-cell genomics to expand the fungal tree of life.</title>
        <authorList>
            <person name="Ahrendt S.R."/>
            <person name="Quandt C.A."/>
            <person name="Ciobanu D."/>
            <person name="Clum A."/>
            <person name="Salamov A."/>
            <person name="Andreopoulos B."/>
            <person name="Cheng J.F."/>
            <person name="Woyke T."/>
            <person name="Pelin A."/>
            <person name="Henrissat B."/>
            <person name="Reynolds N.K."/>
            <person name="Benny G.L."/>
            <person name="Smith M.E."/>
            <person name="James T.Y."/>
            <person name="Grigoriev I.V."/>
        </authorList>
    </citation>
    <scope>NUCLEOTIDE SEQUENCE [LARGE SCALE GENOMIC DNA]</scope>
    <source>
        <strain evidence="4">RSA 1356</strain>
    </source>
</reference>
<feature type="compositionally biased region" description="Polar residues" evidence="1">
    <location>
        <begin position="47"/>
        <end position="57"/>
    </location>
</feature>
<keyword evidence="4" id="KW-1185">Reference proteome</keyword>
<feature type="region of interest" description="Disordered" evidence="1">
    <location>
        <begin position="63"/>
        <end position="82"/>
    </location>
</feature>
<dbReference type="EMBL" id="KZ992743">
    <property type="protein sequence ID" value="RKP07268.1"/>
    <property type="molecule type" value="Genomic_DNA"/>
</dbReference>
<feature type="transmembrane region" description="Helical" evidence="2">
    <location>
        <begin position="118"/>
        <end position="135"/>
    </location>
</feature>
<sequence length="174" mass="18862">MADPESAPLLTSHERRSSADTLRALDGVFFAAPDDNRPASHDLEPAMSSTTPSADTVTHTAGRAVHPMLPPPGTLPGNMQSSAPAHILPVHAMPPRTNTPQPLRRRSRLQHLPSGRTVFSYLGVALLLFFLYLTIASKMHPPPMGPGRKTGMDVGARHIFDETLTSRQVLGERH</sequence>
<keyword evidence="2" id="KW-0812">Transmembrane</keyword>
<proteinExistence type="predicted"/>
<evidence type="ECO:0000313" key="4">
    <source>
        <dbReference type="Proteomes" id="UP000271241"/>
    </source>
</evidence>
<dbReference type="Proteomes" id="UP000271241">
    <property type="component" value="Unassembled WGS sequence"/>
</dbReference>
<keyword evidence="2" id="KW-0472">Membrane</keyword>
<feature type="region of interest" description="Disordered" evidence="1">
    <location>
        <begin position="31"/>
        <end position="57"/>
    </location>
</feature>
<name>A0A4P9XMX0_9FUNG</name>
<evidence type="ECO:0000313" key="3">
    <source>
        <dbReference type="EMBL" id="RKP07268.1"/>
    </source>
</evidence>
<evidence type="ECO:0000256" key="2">
    <source>
        <dbReference type="SAM" id="Phobius"/>
    </source>
</evidence>
<accession>A0A4P9XMX0</accession>
<gene>
    <name evidence="3" type="ORF">THASP1DRAFT_30919</name>
</gene>
<organism evidence="3 4">
    <name type="scientific">Thamnocephalis sphaerospora</name>
    <dbReference type="NCBI Taxonomy" id="78915"/>
    <lineage>
        <taxon>Eukaryota</taxon>
        <taxon>Fungi</taxon>
        <taxon>Fungi incertae sedis</taxon>
        <taxon>Zoopagomycota</taxon>
        <taxon>Zoopagomycotina</taxon>
        <taxon>Zoopagomycetes</taxon>
        <taxon>Zoopagales</taxon>
        <taxon>Sigmoideomycetaceae</taxon>
        <taxon>Thamnocephalis</taxon>
    </lineage>
</organism>
<keyword evidence="2" id="KW-1133">Transmembrane helix</keyword>
<protein>
    <submittedName>
        <fullName evidence="3">Uncharacterized protein</fullName>
    </submittedName>
</protein>
<feature type="compositionally biased region" description="Basic and acidic residues" evidence="1">
    <location>
        <begin position="34"/>
        <end position="44"/>
    </location>
</feature>
<dbReference type="AlphaFoldDB" id="A0A4P9XMX0"/>